<evidence type="ECO:0000313" key="4">
    <source>
        <dbReference type="Proteomes" id="UP001157914"/>
    </source>
</evidence>
<keyword evidence="4" id="KW-1185">Reference proteome</keyword>
<dbReference type="InterPro" id="IPR013766">
    <property type="entry name" value="Thioredoxin_domain"/>
</dbReference>
<feature type="chain" id="PRO_5045503007" evidence="1">
    <location>
        <begin position="27"/>
        <end position="142"/>
    </location>
</feature>
<dbReference type="PROSITE" id="PS51318">
    <property type="entry name" value="TAT"/>
    <property type="match status" value="1"/>
</dbReference>
<feature type="domain" description="Thioredoxin" evidence="2">
    <location>
        <begin position="43"/>
        <end position="134"/>
    </location>
</feature>
<dbReference type="InterPro" id="IPR006311">
    <property type="entry name" value="TAT_signal"/>
</dbReference>
<dbReference type="RefSeq" id="WP_155191924.1">
    <property type="nucleotide sequence ID" value="NZ_BAAAEA010000001.1"/>
</dbReference>
<dbReference type="CDD" id="cd02947">
    <property type="entry name" value="TRX_family"/>
    <property type="match status" value="1"/>
</dbReference>
<dbReference type="EMBL" id="FXTT01000001">
    <property type="protein sequence ID" value="SMP10435.1"/>
    <property type="molecule type" value="Genomic_DNA"/>
</dbReference>
<comment type="caution">
    <text evidence="3">The sequence shown here is derived from an EMBL/GenBank/DDBJ whole genome shotgun (WGS) entry which is preliminary data.</text>
</comment>
<dbReference type="SUPFAM" id="SSF52833">
    <property type="entry name" value="Thioredoxin-like"/>
    <property type="match status" value="1"/>
</dbReference>
<accession>A0ABY1NIH5</accession>
<name>A0ABY1NIH5_9HYPH</name>
<feature type="signal peptide" evidence="1">
    <location>
        <begin position="1"/>
        <end position="26"/>
    </location>
</feature>
<proteinExistence type="predicted"/>
<reference evidence="3 4" key="1">
    <citation type="submission" date="2017-05" db="EMBL/GenBank/DDBJ databases">
        <authorList>
            <person name="Varghese N."/>
            <person name="Submissions S."/>
        </authorList>
    </citation>
    <scope>NUCLEOTIDE SEQUENCE [LARGE SCALE GENOMIC DNA]</scope>
    <source>
        <strain evidence="3 4">DSM 15949</strain>
    </source>
</reference>
<evidence type="ECO:0000256" key="1">
    <source>
        <dbReference type="SAM" id="SignalP"/>
    </source>
</evidence>
<dbReference type="Pfam" id="PF00085">
    <property type="entry name" value="Thioredoxin"/>
    <property type="match status" value="1"/>
</dbReference>
<sequence>MNRRQFIISTSALAGTAALLPSTAFAGASMQAYTPGLIQKHLSAGRTVFVDYAASWCSTCARQERIISALRSANPAYDEALEFVRVDWDDYANHEVTKSRRIPRRSTLLVLKGDQELGRIVAGTQEAEIKALMDTGLQAATS</sequence>
<keyword evidence="1" id="KW-0732">Signal</keyword>
<protein>
    <submittedName>
        <fullName evidence="3">Thioredoxin</fullName>
    </submittedName>
</protein>
<evidence type="ECO:0000313" key="3">
    <source>
        <dbReference type="EMBL" id="SMP10435.1"/>
    </source>
</evidence>
<evidence type="ECO:0000259" key="2">
    <source>
        <dbReference type="Pfam" id="PF00085"/>
    </source>
</evidence>
<dbReference type="InterPro" id="IPR036249">
    <property type="entry name" value="Thioredoxin-like_sf"/>
</dbReference>
<dbReference type="Gene3D" id="3.40.30.10">
    <property type="entry name" value="Glutaredoxin"/>
    <property type="match status" value="1"/>
</dbReference>
<dbReference type="Proteomes" id="UP001157914">
    <property type="component" value="Unassembled WGS sequence"/>
</dbReference>
<organism evidence="3 4">
    <name type="scientific">Roseibium denhamense</name>
    <dbReference type="NCBI Taxonomy" id="76305"/>
    <lineage>
        <taxon>Bacteria</taxon>
        <taxon>Pseudomonadati</taxon>
        <taxon>Pseudomonadota</taxon>
        <taxon>Alphaproteobacteria</taxon>
        <taxon>Hyphomicrobiales</taxon>
        <taxon>Stappiaceae</taxon>
        <taxon>Roseibium</taxon>
    </lineage>
</organism>
<gene>
    <name evidence="3" type="ORF">SAMN06265374_1229</name>
</gene>